<dbReference type="Proteomes" id="UP000775213">
    <property type="component" value="Unassembled WGS sequence"/>
</dbReference>
<protein>
    <submittedName>
        <fullName evidence="2">Uncharacterized protein</fullName>
    </submittedName>
</protein>
<keyword evidence="1" id="KW-0472">Membrane</keyword>
<evidence type="ECO:0000313" key="3">
    <source>
        <dbReference type="Proteomes" id="UP000775213"/>
    </source>
</evidence>
<accession>A0AAV7GUU2</accession>
<sequence length="87" mass="9508">MGRAQGKSASFEGLLSLRFLPRIPNSPSSAFLGLARSRLAYSLSQNSLLRCLDNQSWSSEVLMAGVPIILGIFLASETVIWFSQYLA</sequence>
<evidence type="ECO:0000256" key="1">
    <source>
        <dbReference type="SAM" id="Phobius"/>
    </source>
</evidence>
<proteinExistence type="predicted"/>
<name>A0AAV7GUU2_DENCH</name>
<keyword evidence="1" id="KW-1133">Transmembrane helix</keyword>
<keyword evidence="3" id="KW-1185">Reference proteome</keyword>
<dbReference type="EMBL" id="JAGFBR010000011">
    <property type="protein sequence ID" value="KAH0459332.1"/>
    <property type="molecule type" value="Genomic_DNA"/>
</dbReference>
<feature type="transmembrane region" description="Helical" evidence="1">
    <location>
        <begin position="62"/>
        <end position="82"/>
    </location>
</feature>
<evidence type="ECO:0000313" key="2">
    <source>
        <dbReference type="EMBL" id="KAH0459332.1"/>
    </source>
</evidence>
<keyword evidence="1" id="KW-0812">Transmembrane</keyword>
<comment type="caution">
    <text evidence="2">The sequence shown here is derived from an EMBL/GenBank/DDBJ whole genome shotgun (WGS) entry which is preliminary data.</text>
</comment>
<reference evidence="2 3" key="1">
    <citation type="journal article" date="2021" name="Hortic Res">
        <title>Chromosome-scale assembly of the Dendrobium chrysotoxum genome enhances the understanding of orchid evolution.</title>
        <authorList>
            <person name="Zhang Y."/>
            <person name="Zhang G.Q."/>
            <person name="Zhang D."/>
            <person name="Liu X.D."/>
            <person name="Xu X.Y."/>
            <person name="Sun W.H."/>
            <person name="Yu X."/>
            <person name="Zhu X."/>
            <person name="Wang Z.W."/>
            <person name="Zhao X."/>
            <person name="Zhong W.Y."/>
            <person name="Chen H."/>
            <person name="Yin W.L."/>
            <person name="Huang T."/>
            <person name="Niu S.C."/>
            <person name="Liu Z.J."/>
        </authorList>
    </citation>
    <scope>NUCLEOTIDE SEQUENCE [LARGE SCALE GENOMIC DNA]</scope>
    <source>
        <strain evidence="2">Lindl</strain>
    </source>
</reference>
<organism evidence="2 3">
    <name type="scientific">Dendrobium chrysotoxum</name>
    <name type="common">Orchid</name>
    <dbReference type="NCBI Taxonomy" id="161865"/>
    <lineage>
        <taxon>Eukaryota</taxon>
        <taxon>Viridiplantae</taxon>
        <taxon>Streptophyta</taxon>
        <taxon>Embryophyta</taxon>
        <taxon>Tracheophyta</taxon>
        <taxon>Spermatophyta</taxon>
        <taxon>Magnoliopsida</taxon>
        <taxon>Liliopsida</taxon>
        <taxon>Asparagales</taxon>
        <taxon>Orchidaceae</taxon>
        <taxon>Epidendroideae</taxon>
        <taxon>Malaxideae</taxon>
        <taxon>Dendrobiinae</taxon>
        <taxon>Dendrobium</taxon>
    </lineage>
</organism>
<dbReference type="AlphaFoldDB" id="A0AAV7GUU2"/>
<gene>
    <name evidence="2" type="ORF">IEQ34_012146</name>
</gene>